<keyword evidence="2" id="KW-1185">Reference proteome</keyword>
<dbReference type="AlphaFoldDB" id="A0AAW0LR36"/>
<gene>
    <name evidence="1" type="ORF">CFP56_035238</name>
</gene>
<sequence length="107" mass="10987">MGGGKDKHGFGGICIEYVSLNKKINVVLTYMGMDLHGNIASRGCCSCSCVMVLTSSHTVLIISDMGVTMALVTESLNMASLSMGNLASAGSMAGLESISSRDGSDMG</sequence>
<protein>
    <submittedName>
        <fullName evidence="1">Uncharacterized protein</fullName>
    </submittedName>
</protein>
<evidence type="ECO:0000313" key="1">
    <source>
        <dbReference type="EMBL" id="KAK7853642.1"/>
    </source>
</evidence>
<reference evidence="1 2" key="1">
    <citation type="journal article" date="2018" name="Sci. Data">
        <title>The draft genome sequence of cork oak.</title>
        <authorList>
            <person name="Ramos A.M."/>
            <person name="Usie A."/>
            <person name="Barbosa P."/>
            <person name="Barros P.M."/>
            <person name="Capote T."/>
            <person name="Chaves I."/>
            <person name="Simoes F."/>
            <person name="Abreu I."/>
            <person name="Carrasquinho I."/>
            <person name="Faro C."/>
            <person name="Guimaraes J.B."/>
            <person name="Mendonca D."/>
            <person name="Nobrega F."/>
            <person name="Rodrigues L."/>
            <person name="Saibo N.J.M."/>
            <person name="Varela M.C."/>
            <person name="Egas C."/>
            <person name="Matos J."/>
            <person name="Miguel C.M."/>
            <person name="Oliveira M.M."/>
            <person name="Ricardo C.P."/>
            <person name="Goncalves S."/>
        </authorList>
    </citation>
    <scope>NUCLEOTIDE SEQUENCE [LARGE SCALE GENOMIC DNA]</scope>
    <source>
        <strain evidence="2">cv. HL8</strain>
    </source>
</reference>
<proteinExistence type="predicted"/>
<evidence type="ECO:0000313" key="2">
    <source>
        <dbReference type="Proteomes" id="UP000237347"/>
    </source>
</evidence>
<organism evidence="1 2">
    <name type="scientific">Quercus suber</name>
    <name type="common">Cork oak</name>
    <dbReference type="NCBI Taxonomy" id="58331"/>
    <lineage>
        <taxon>Eukaryota</taxon>
        <taxon>Viridiplantae</taxon>
        <taxon>Streptophyta</taxon>
        <taxon>Embryophyta</taxon>
        <taxon>Tracheophyta</taxon>
        <taxon>Spermatophyta</taxon>
        <taxon>Magnoliopsida</taxon>
        <taxon>eudicotyledons</taxon>
        <taxon>Gunneridae</taxon>
        <taxon>Pentapetalae</taxon>
        <taxon>rosids</taxon>
        <taxon>fabids</taxon>
        <taxon>Fagales</taxon>
        <taxon>Fagaceae</taxon>
        <taxon>Quercus</taxon>
    </lineage>
</organism>
<comment type="caution">
    <text evidence="1">The sequence shown here is derived from an EMBL/GenBank/DDBJ whole genome shotgun (WGS) entry which is preliminary data.</text>
</comment>
<accession>A0AAW0LR36</accession>
<name>A0AAW0LR36_QUESU</name>
<dbReference type="EMBL" id="PKMF04000063">
    <property type="protein sequence ID" value="KAK7853642.1"/>
    <property type="molecule type" value="Genomic_DNA"/>
</dbReference>
<dbReference type="Proteomes" id="UP000237347">
    <property type="component" value="Unassembled WGS sequence"/>
</dbReference>